<dbReference type="EMBL" id="OUNR01000002">
    <property type="protein sequence ID" value="SPP64151.1"/>
    <property type="molecule type" value="Genomic_DNA"/>
</dbReference>
<organism evidence="1 2">
    <name type="scientific">Nitrospira lenta</name>
    <dbReference type="NCBI Taxonomy" id="1436998"/>
    <lineage>
        <taxon>Bacteria</taxon>
        <taxon>Pseudomonadati</taxon>
        <taxon>Nitrospirota</taxon>
        <taxon>Nitrospiria</taxon>
        <taxon>Nitrospirales</taxon>
        <taxon>Nitrospiraceae</taxon>
        <taxon>Nitrospira</taxon>
    </lineage>
</organism>
<evidence type="ECO:0000313" key="2">
    <source>
        <dbReference type="Proteomes" id="UP000248168"/>
    </source>
</evidence>
<keyword evidence="2" id="KW-1185">Reference proteome</keyword>
<evidence type="ECO:0000313" key="1">
    <source>
        <dbReference type="EMBL" id="SPP64151.1"/>
    </source>
</evidence>
<dbReference type="AlphaFoldDB" id="A0A330L4E0"/>
<sequence length="111" mass="12744">MPLRKSRKPSASVRPPDCVPYEVRAKHRTIVSFQLMPALVLRGDEVTVREWLGKKLSDLSLVRRHYPFRYCFLPQKSLNSSVSTTDRSIWLPVDSLFDSAGLAPYTRIKIV</sequence>
<reference evidence="2" key="1">
    <citation type="submission" date="2018-04" db="EMBL/GenBank/DDBJ databases">
        <authorList>
            <person name="Lucker S."/>
            <person name="Sakoula D."/>
        </authorList>
    </citation>
    <scope>NUCLEOTIDE SEQUENCE [LARGE SCALE GENOMIC DNA]</scope>
</reference>
<protein>
    <submittedName>
        <fullName evidence="1">Uncharacterized protein</fullName>
    </submittedName>
</protein>
<dbReference type="Proteomes" id="UP000248168">
    <property type="component" value="Unassembled WGS sequence"/>
</dbReference>
<dbReference type="InParanoid" id="A0A330L4E0"/>
<name>A0A330L4E0_9BACT</name>
<proteinExistence type="predicted"/>
<gene>
    <name evidence="1" type="ORF">NITLEN_100021</name>
</gene>
<accession>A0A330L4E0</accession>